<proteinExistence type="predicted"/>
<sequence>MQLLDTELLLDKLPRQPHHTLDQEGAMPTTLGKEGFRNPRSSHMELYSTNETSMANPLETPSTSRSALLRKHIVIILKEAFHRVARASLEPHLNSSKGLGSRSKMFGSSKTVGVIAGQSCYDLRSTLSLGRIIQSPIYLTNLEQGGTSERFDPFFPITPLDLSWQNIFDQ</sequence>
<evidence type="ECO:0000256" key="1">
    <source>
        <dbReference type="SAM" id="MobiDB-lite"/>
    </source>
</evidence>
<dbReference type="AlphaFoldDB" id="A0A9Q1GXA6"/>
<reference evidence="2" key="1">
    <citation type="submission" date="2022-04" db="EMBL/GenBank/DDBJ databases">
        <title>Carnegiea gigantea Genome sequencing and assembly v2.</title>
        <authorList>
            <person name="Copetti D."/>
            <person name="Sanderson M.J."/>
            <person name="Burquez A."/>
            <person name="Wojciechowski M.F."/>
        </authorList>
    </citation>
    <scope>NUCLEOTIDE SEQUENCE</scope>
    <source>
        <strain evidence="2">SGP5-SGP5p</strain>
        <tissue evidence="2">Aerial part</tissue>
    </source>
</reference>
<keyword evidence="3" id="KW-1185">Reference proteome</keyword>
<organism evidence="2 3">
    <name type="scientific">Carnegiea gigantea</name>
    <dbReference type="NCBI Taxonomy" id="171969"/>
    <lineage>
        <taxon>Eukaryota</taxon>
        <taxon>Viridiplantae</taxon>
        <taxon>Streptophyta</taxon>
        <taxon>Embryophyta</taxon>
        <taxon>Tracheophyta</taxon>
        <taxon>Spermatophyta</taxon>
        <taxon>Magnoliopsida</taxon>
        <taxon>eudicotyledons</taxon>
        <taxon>Gunneridae</taxon>
        <taxon>Pentapetalae</taxon>
        <taxon>Caryophyllales</taxon>
        <taxon>Cactineae</taxon>
        <taxon>Cactaceae</taxon>
        <taxon>Cactoideae</taxon>
        <taxon>Echinocereeae</taxon>
        <taxon>Carnegiea</taxon>
    </lineage>
</organism>
<feature type="region of interest" description="Disordered" evidence="1">
    <location>
        <begin position="14"/>
        <end position="38"/>
    </location>
</feature>
<comment type="caution">
    <text evidence="2">The sequence shown here is derived from an EMBL/GenBank/DDBJ whole genome shotgun (WGS) entry which is preliminary data.</text>
</comment>
<gene>
    <name evidence="2" type="ORF">Cgig2_024773</name>
</gene>
<evidence type="ECO:0000313" key="3">
    <source>
        <dbReference type="Proteomes" id="UP001153076"/>
    </source>
</evidence>
<name>A0A9Q1GXA6_9CARY</name>
<dbReference type="EMBL" id="JAKOGI010001333">
    <property type="protein sequence ID" value="KAJ8426218.1"/>
    <property type="molecule type" value="Genomic_DNA"/>
</dbReference>
<accession>A0A9Q1GXA6</accession>
<evidence type="ECO:0000313" key="2">
    <source>
        <dbReference type="EMBL" id="KAJ8426218.1"/>
    </source>
</evidence>
<protein>
    <submittedName>
        <fullName evidence="2">Uncharacterized protein</fullName>
    </submittedName>
</protein>
<dbReference type="Proteomes" id="UP001153076">
    <property type="component" value="Unassembled WGS sequence"/>
</dbReference>